<evidence type="ECO:0000313" key="3">
    <source>
        <dbReference type="Proteomes" id="UP000295270"/>
    </source>
</evidence>
<evidence type="ECO:0000256" key="1">
    <source>
        <dbReference type="SAM" id="MobiDB-lite"/>
    </source>
</evidence>
<reference evidence="2 3" key="1">
    <citation type="journal article" date="2015" name="Stand. Genomic Sci.">
        <title>Genomic Encyclopedia of Bacterial and Archaeal Type Strains, Phase III: the genomes of soil and plant-associated and newly described type strains.</title>
        <authorList>
            <person name="Whitman W.B."/>
            <person name="Woyke T."/>
            <person name="Klenk H.P."/>
            <person name="Zhou Y."/>
            <person name="Lilburn T.G."/>
            <person name="Beck B.J."/>
            <person name="De Vos P."/>
            <person name="Vandamme P."/>
            <person name="Eisen J.A."/>
            <person name="Garrity G."/>
            <person name="Hugenholtz P."/>
            <person name="Kyrpides N.C."/>
        </authorList>
    </citation>
    <scope>NUCLEOTIDE SEQUENCE [LARGE SCALE GENOMIC DNA]</scope>
    <source>
        <strain evidence="2 3">P5626</strain>
    </source>
</reference>
<name>A0ABY2ARW5_9FLAO</name>
<gene>
    <name evidence="2" type="ORF">EV142_11519</name>
</gene>
<proteinExistence type="predicted"/>
<organism evidence="2 3">
    <name type="scientific">Flavobacterium circumlabens</name>
    <dbReference type="NCBI Taxonomy" id="2133765"/>
    <lineage>
        <taxon>Bacteria</taxon>
        <taxon>Pseudomonadati</taxon>
        <taxon>Bacteroidota</taxon>
        <taxon>Flavobacteriia</taxon>
        <taxon>Flavobacteriales</taxon>
        <taxon>Flavobacteriaceae</taxon>
        <taxon>Flavobacterium</taxon>
    </lineage>
</organism>
<feature type="region of interest" description="Disordered" evidence="1">
    <location>
        <begin position="1"/>
        <end position="32"/>
    </location>
</feature>
<dbReference type="Proteomes" id="UP000295270">
    <property type="component" value="Unassembled WGS sequence"/>
</dbReference>
<accession>A0ABY2ARW5</accession>
<comment type="caution">
    <text evidence="2">The sequence shown here is derived from an EMBL/GenBank/DDBJ whole genome shotgun (WGS) entry which is preliminary data.</text>
</comment>
<keyword evidence="3" id="KW-1185">Reference proteome</keyword>
<sequence length="32" mass="3642">MKTLSEHIQESFAPLKEGQQTVIETHNKKMGT</sequence>
<evidence type="ECO:0000313" key="2">
    <source>
        <dbReference type="EMBL" id="TCN50542.1"/>
    </source>
</evidence>
<protein>
    <submittedName>
        <fullName evidence="2">Uncharacterized protein</fullName>
    </submittedName>
</protein>
<dbReference type="EMBL" id="SLWA01000015">
    <property type="protein sequence ID" value="TCN50542.1"/>
    <property type="molecule type" value="Genomic_DNA"/>
</dbReference>